<reference evidence="2 3" key="1">
    <citation type="submission" date="2024-05" db="EMBL/GenBank/DDBJ databases">
        <authorList>
            <person name="Haq I."/>
            <person name="Ullah Z."/>
            <person name="Ahmad R."/>
            <person name="Li M."/>
            <person name="Tong Y."/>
        </authorList>
    </citation>
    <scope>NUCLEOTIDE SEQUENCE [LARGE SCALE GENOMIC DNA]</scope>
    <source>
        <strain evidence="2 3">16A2E</strain>
    </source>
</reference>
<evidence type="ECO:0000259" key="1">
    <source>
        <dbReference type="Pfam" id="PF18674"/>
    </source>
</evidence>
<dbReference type="InterPro" id="IPR043148">
    <property type="entry name" value="TagF_C"/>
</dbReference>
<evidence type="ECO:0000313" key="2">
    <source>
        <dbReference type="EMBL" id="MEN2767353.1"/>
    </source>
</evidence>
<dbReference type="EMBL" id="JBDIML010000002">
    <property type="protein sequence ID" value="MEN2767353.1"/>
    <property type="molecule type" value="Genomic_DNA"/>
</dbReference>
<gene>
    <name evidence="2" type="ORF">ABC228_09140</name>
</gene>
<proteinExistence type="predicted"/>
<dbReference type="Pfam" id="PF04464">
    <property type="entry name" value="Glyphos_transf"/>
    <property type="match status" value="1"/>
</dbReference>
<dbReference type="InterPro" id="IPR007554">
    <property type="entry name" value="Glycerophosphate_synth"/>
</dbReference>
<accession>A0ABU9XGE5</accession>
<name>A0ABU9XGE5_9BACI</name>
<organism evidence="2 3">
    <name type="scientific">Ornithinibacillus xuwenensis</name>
    <dbReference type="NCBI Taxonomy" id="3144668"/>
    <lineage>
        <taxon>Bacteria</taxon>
        <taxon>Bacillati</taxon>
        <taxon>Bacillota</taxon>
        <taxon>Bacilli</taxon>
        <taxon>Bacillales</taxon>
        <taxon>Bacillaceae</taxon>
        <taxon>Ornithinibacillus</taxon>
    </lineage>
</organism>
<feature type="domain" description="TarS C-terminal" evidence="1">
    <location>
        <begin position="9"/>
        <end position="149"/>
    </location>
</feature>
<dbReference type="Pfam" id="PF18674">
    <property type="entry name" value="TarS_C1"/>
    <property type="match status" value="1"/>
</dbReference>
<sequence length="551" mass="65786">MSNQIKVRNQLEKVVSNKNSLTIFGRIILKEHEIAEAKLLLLSRGNVDYRYSYEVKLNKVEGNPNENVYLYSSMIYFKNADDNFVLDELVYDVFLDIKTMNAECTRVRVGKPTLKTKLLTNETKVLNSKLVQMVRPYYTFKRQNLSLEIFLFPLENYRYLKKVMRLSWIYRLLYIKKRIWIVGELPYKAQDTGYHFFKYMRENHPEKNVYYVINTNSPEKKNIEKLGNILDFKSKKHILYTIVSRKVISSHHPDYLYPIRTKKFKKKVKAVKVFLQHGVLGTKNMTANYGKYSGDFDVDLFFVSSDYERKIVINDLNYGENQVKVTGLSRFDALFSKDVSLKRQILIIPTWRDWLSNNNQFKESEYFNRYNNLINNKDLLDFARENEIQILFCIHPNMQQFTGHFESGIVKCIKQGEINVQTLIKESLLMITDYSSVAFDFSFLRKPVIYYQFDRDRFLDSKPSHIDIEEELPGDIVYEEVQLIELIKKYKENNFRMKELKHNKSQKFLKFNDMNSNQRILNAIVDFRLPEPRWVTQLRKYLAIFKQHRKK</sequence>
<dbReference type="PANTHER" id="PTHR37316">
    <property type="entry name" value="TEICHOIC ACID GLYCEROL-PHOSPHATE PRIMASE"/>
    <property type="match status" value="1"/>
</dbReference>
<dbReference type="InterPro" id="IPR041038">
    <property type="entry name" value="TarS_C1"/>
</dbReference>
<keyword evidence="3" id="KW-1185">Reference proteome</keyword>
<protein>
    <submittedName>
        <fullName evidence="2">CDP-glycerol glycerophosphotransferase family protein</fullName>
    </submittedName>
</protein>
<dbReference type="Gene3D" id="3.40.50.12580">
    <property type="match status" value="1"/>
</dbReference>
<dbReference type="InterPro" id="IPR051612">
    <property type="entry name" value="Teichoic_Acid_Biosynth"/>
</dbReference>
<dbReference type="Proteomes" id="UP001444625">
    <property type="component" value="Unassembled WGS sequence"/>
</dbReference>
<dbReference type="RefSeq" id="WP_345824811.1">
    <property type="nucleotide sequence ID" value="NZ_JBDIML010000002.1"/>
</dbReference>
<dbReference type="PANTHER" id="PTHR37316:SF3">
    <property type="entry name" value="TEICHOIC ACID GLYCEROL-PHOSPHATE TRANSFERASE"/>
    <property type="match status" value="1"/>
</dbReference>
<dbReference type="SUPFAM" id="SSF53756">
    <property type="entry name" value="UDP-Glycosyltransferase/glycogen phosphorylase"/>
    <property type="match status" value="1"/>
</dbReference>
<evidence type="ECO:0000313" key="3">
    <source>
        <dbReference type="Proteomes" id="UP001444625"/>
    </source>
</evidence>
<comment type="caution">
    <text evidence="2">The sequence shown here is derived from an EMBL/GenBank/DDBJ whole genome shotgun (WGS) entry which is preliminary data.</text>
</comment>